<dbReference type="PIRSF" id="PIRSF006648">
    <property type="entry name" value="DrrB"/>
    <property type="match status" value="1"/>
</dbReference>
<dbReference type="PANTHER" id="PTHR43229">
    <property type="entry name" value="NODULATION PROTEIN J"/>
    <property type="match status" value="1"/>
</dbReference>
<feature type="transmembrane region" description="Helical" evidence="6">
    <location>
        <begin position="165"/>
        <end position="190"/>
    </location>
</feature>
<evidence type="ECO:0000256" key="4">
    <source>
        <dbReference type="ARBA" id="ARBA00022989"/>
    </source>
</evidence>
<name>A0ABS0WGK6_9ALTE</name>
<dbReference type="InterPro" id="IPR051784">
    <property type="entry name" value="Nod_factor_ABC_transporter"/>
</dbReference>
<dbReference type="Proteomes" id="UP000649232">
    <property type="component" value="Unassembled WGS sequence"/>
</dbReference>
<feature type="transmembrane region" description="Helical" evidence="6">
    <location>
        <begin position="55"/>
        <end position="76"/>
    </location>
</feature>
<evidence type="ECO:0000256" key="6">
    <source>
        <dbReference type="SAM" id="Phobius"/>
    </source>
</evidence>
<evidence type="ECO:0000256" key="1">
    <source>
        <dbReference type="ARBA" id="ARBA00004141"/>
    </source>
</evidence>
<evidence type="ECO:0000256" key="5">
    <source>
        <dbReference type="ARBA" id="ARBA00023136"/>
    </source>
</evidence>
<evidence type="ECO:0000256" key="3">
    <source>
        <dbReference type="ARBA" id="ARBA00022692"/>
    </source>
</evidence>
<comment type="similarity">
    <text evidence="2">Belongs to the ABC-2 integral membrane protein family.</text>
</comment>
<organism evidence="8 9">
    <name type="scientific">Paraglaciecola chathamensis</name>
    <dbReference type="NCBI Taxonomy" id="368405"/>
    <lineage>
        <taxon>Bacteria</taxon>
        <taxon>Pseudomonadati</taxon>
        <taxon>Pseudomonadota</taxon>
        <taxon>Gammaproteobacteria</taxon>
        <taxon>Alteromonadales</taxon>
        <taxon>Alteromonadaceae</taxon>
        <taxon>Paraglaciecola</taxon>
    </lineage>
</organism>
<feature type="transmembrane region" description="Helical" evidence="6">
    <location>
        <begin position="251"/>
        <end position="273"/>
    </location>
</feature>
<proteinExistence type="inferred from homology"/>
<evidence type="ECO:0000313" key="8">
    <source>
        <dbReference type="EMBL" id="MBJ2137611.1"/>
    </source>
</evidence>
<comment type="caution">
    <text evidence="8">The sequence shown here is derived from an EMBL/GenBank/DDBJ whole genome shotgun (WGS) entry which is preliminary data.</text>
</comment>
<reference evidence="8 9" key="1">
    <citation type="submission" date="2020-12" db="EMBL/GenBank/DDBJ databases">
        <title>Draft genome sequences of nine environmental bacterial isolates colonizing plastic.</title>
        <authorList>
            <person name="Borre I."/>
            <person name="Sonnenschein E.C."/>
        </authorList>
    </citation>
    <scope>NUCLEOTIDE SEQUENCE [LARGE SCALE GENOMIC DNA]</scope>
    <source>
        <strain evidence="8 9">IB30</strain>
    </source>
</reference>
<dbReference type="PANTHER" id="PTHR43229:SF2">
    <property type="entry name" value="NODULATION PROTEIN J"/>
    <property type="match status" value="1"/>
</dbReference>
<dbReference type="Pfam" id="PF01061">
    <property type="entry name" value="ABC2_membrane"/>
    <property type="match status" value="1"/>
</dbReference>
<evidence type="ECO:0000313" key="9">
    <source>
        <dbReference type="Proteomes" id="UP000649232"/>
    </source>
</evidence>
<feature type="transmembrane region" description="Helical" evidence="6">
    <location>
        <begin position="130"/>
        <end position="153"/>
    </location>
</feature>
<dbReference type="InterPro" id="IPR000412">
    <property type="entry name" value="ABC_2_transport"/>
</dbReference>
<keyword evidence="5 6" id="KW-0472">Membrane</keyword>
<evidence type="ECO:0000256" key="2">
    <source>
        <dbReference type="ARBA" id="ARBA00007783"/>
    </source>
</evidence>
<dbReference type="EMBL" id="JAEILT010000021">
    <property type="protein sequence ID" value="MBJ2137611.1"/>
    <property type="molecule type" value="Genomic_DNA"/>
</dbReference>
<sequence>MNSSNSVSNVLNTGSSADIRTSTADANDKMGAKQIAKLYYLETKFEWLKSIRNPAFALPATLFPAIFYLFFGVLMNQHNPQAATFLLCTYGTFGVIGPALFSFGAGLAVERGQGWLDIKDASPMPSSAQIVSRLIVSMGFSLIVLVTLGFVAFGLTDVSLSLAQILQLSGMLIIGALPFCLLGLTLGLLLKAQSAPAVVNVIYLPLSFLSGLWVPISMLPTYLQSFAHFLPPYHLSQLALKVVGLDAGGSVAQHLLVLVVFSVLFFITAVLAFKKKTA</sequence>
<keyword evidence="4 6" id="KW-1133">Transmembrane helix</keyword>
<feature type="domain" description="ABC-2 type transporter transmembrane" evidence="7">
    <location>
        <begin position="43"/>
        <end position="239"/>
    </location>
</feature>
<dbReference type="InterPro" id="IPR013525">
    <property type="entry name" value="ABC2_TM"/>
</dbReference>
<protein>
    <submittedName>
        <fullName evidence="8">ABC transporter permease</fullName>
    </submittedName>
</protein>
<accession>A0ABS0WGK6</accession>
<comment type="subcellular location">
    <subcellularLocation>
        <location evidence="1">Membrane</location>
        <topology evidence="1">Multi-pass membrane protein</topology>
    </subcellularLocation>
</comment>
<dbReference type="RefSeq" id="WP_198825164.1">
    <property type="nucleotide sequence ID" value="NZ_JAEILT010000021.1"/>
</dbReference>
<keyword evidence="3 6" id="KW-0812">Transmembrane</keyword>
<feature type="transmembrane region" description="Helical" evidence="6">
    <location>
        <begin position="82"/>
        <end position="109"/>
    </location>
</feature>
<feature type="transmembrane region" description="Helical" evidence="6">
    <location>
        <begin position="197"/>
        <end position="216"/>
    </location>
</feature>
<evidence type="ECO:0000259" key="7">
    <source>
        <dbReference type="Pfam" id="PF01061"/>
    </source>
</evidence>
<gene>
    <name evidence="8" type="ORF">JEU11_14210</name>
</gene>